<gene>
    <name evidence="1" type="ORF">F2P44_33815</name>
</gene>
<evidence type="ECO:0008006" key="3">
    <source>
        <dbReference type="Google" id="ProtNLM"/>
    </source>
</evidence>
<evidence type="ECO:0000313" key="2">
    <source>
        <dbReference type="Proteomes" id="UP000621455"/>
    </source>
</evidence>
<reference evidence="1 2" key="1">
    <citation type="submission" date="2019-10" db="EMBL/GenBank/DDBJ databases">
        <title>Taxonomy of Antarctic Massilia spp.: description of Massilia rubra sp. nov., Massilia aquatica sp. nov., Massilia mucilaginosa sp. nov., Massilia frigida sp. nov. isolated from streams, lakes and regoliths.</title>
        <authorList>
            <person name="Holochova P."/>
            <person name="Sedlacek I."/>
            <person name="Kralova S."/>
            <person name="Maslanova I."/>
            <person name="Busse H.-J."/>
            <person name="Stankova E."/>
            <person name="Vrbovska V."/>
            <person name="Kovarovic V."/>
            <person name="Bartak M."/>
            <person name="Svec P."/>
            <person name="Pantucek R."/>
        </authorList>
    </citation>
    <scope>NUCLEOTIDE SEQUENCE [LARGE SCALE GENOMIC DNA]</scope>
    <source>
        <strain evidence="1 2">CCM 8695</strain>
    </source>
</reference>
<sequence length="308" mass="34613">MISRVKTGNAIFYFAINDLINYCMGWNTDSGILFGLFLSGFYSLCSAEIDISQRLQDFIAMTDAVSTSGKPTAEKANLIDAEYTKNFATGASTISDDELAAFFAATQYVMFYTLDKSKLPLFEQTFSRLVDTGQATPDQYKQLLQTYYALREFERANSLIEQYNPNSLQHIILANDLTGASARRTAWTFQEKHGLTRRLVDLQKGLHLVIIGSPYCGFAKKAISGIESDPTLAPLLREKVTLLAMHDFSFNYEVYTKWNQLHPSLPFILAHSREGPMTFPVKLDIGYAVRFYRPGVRSRAARAARVPA</sequence>
<protein>
    <recommendedName>
        <fullName evidence="3">DUF255 domain-containing protein</fullName>
    </recommendedName>
</protein>
<name>A0ABX0NKQ1_9BURK</name>
<comment type="caution">
    <text evidence="1">The sequence shown here is derived from an EMBL/GenBank/DDBJ whole genome shotgun (WGS) entry which is preliminary data.</text>
</comment>
<evidence type="ECO:0000313" key="1">
    <source>
        <dbReference type="EMBL" id="NHZ84187.1"/>
    </source>
</evidence>
<dbReference type="Proteomes" id="UP000621455">
    <property type="component" value="Unassembled WGS sequence"/>
</dbReference>
<keyword evidence="2" id="KW-1185">Reference proteome</keyword>
<proteinExistence type="predicted"/>
<organism evidence="1 2">
    <name type="scientific">Massilia frigida</name>
    <dbReference type="NCBI Taxonomy" id="2609281"/>
    <lineage>
        <taxon>Bacteria</taxon>
        <taxon>Pseudomonadati</taxon>
        <taxon>Pseudomonadota</taxon>
        <taxon>Betaproteobacteria</taxon>
        <taxon>Burkholderiales</taxon>
        <taxon>Oxalobacteraceae</taxon>
        <taxon>Telluria group</taxon>
        <taxon>Massilia</taxon>
    </lineage>
</organism>
<accession>A0ABX0NKQ1</accession>
<dbReference type="EMBL" id="WHJG01000136">
    <property type="protein sequence ID" value="NHZ84187.1"/>
    <property type="molecule type" value="Genomic_DNA"/>
</dbReference>